<evidence type="ECO:0000313" key="11">
    <source>
        <dbReference type="EMBL" id="EMS11081.1"/>
    </source>
</evidence>
<evidence type="ECO:0000256" key="2">
    <source>
        <dbReference type="ARBA" id="ARBA00007835"/>
    </source>
</evidence>
<evidence type="ECO:0000256" key="6">
    <source>
        <dbReference type="ARBA" id="ARBA00022963"/>
    </source>
</evidence>
<comment type="function">
    <text evidence="9">Putative phospholipase.</text>
</comment>
<proteinExistence type="inferred from homology"/>
<keyword evidence="10" id="KW-0812">Transmembrane</keyword>
<evidence type="ECO:0000256" key="10">
    <source>
        <dbReference type="SAM" id="Phobius"/>
    </source>
</evidence>
<evidence type="ECO:0000256" key="9">
    <source>
        <dbReference type="RuleBase" id="RU364138"/>
    </source>
</evidence>
<keyword evidence="6 9" id="KW-0442">Lipid degradation</keyword>
<keyword evidence="8" id="KW-0325">Glycoprotein</keyword>
<evidence type="ECO:0000256" key="1">
    <source>
        <dbReference type="ARBA" id="ARBA00004613"/>
    </source>
</evidence>
<dbReference type="VEuPathDB" id="AmoebaDB:KM1_149700"/>
<sequence>MKKKSTFSNSLEFNLRSERNLIISEMILNVLLISLAFADTFSKSGCYIEKGEYKVEKVQENKEYLVVGTFNDTLFIHGWGFLHINSVQSTSLEMDLQLAKCAGLVEGYLTSHRIRDHMNNQRASNVIEEWDKVTMEYINRNIAYSKQQAKDLSLSDPWGRALGIVLAQTFGIREGAIMKEPGLDMTETDIFILNSDGDLSDLQNIAAHNLWPEMKGFKHGNHTRFSDAWYDVHHHCTGLIRLTPNYQDLFVAQDTWSSPTTMNRILKEYHIQYFDKAIGSKRILFSSYPGITHSLDDFWLMDNGLAVIETTMHCWNQDQFEKCTPDSILTWIRVQIANLLSSKRGSGVQWAKNFIRENSGTYNNQYIIIDYNKFKPGKRPQPGTLYAIEQMPGYYGAGDRTEELIKNGYIPSVNAPFFNDVYKYAGVGEKCEADNDWYFDYWKSDRMKLIQRDAPHINTYEDFKKFMRYNGYPNDPLVNDPGQFILSRYDLRPKECIPSPTNPTILHCPSNFGGLDSKTINYERAISLKIDAISSPQYENQPAYEFGKKPFDTAIYNGLPEKWTFPWIVFNEDGF</sequence>
<evidence type="ECO:0000256" key="8">
    <source>
        <dbReference type="ARBA" id="ARBA00023180"/>
    </source>
</evidence>
<dbReference type="EMBL" id="KB638838">
    <property type="protein sequence ID" value="EMS11081.1"/>
    <property type="molecule type" value="Genomic_DNA"/>
</dbReference>
<gene>
    <name evidence="11" type="ORF">KM1_149700</name>
</gene>
<dbReference type="Proteomes" id="UP000030780">
    <property type="component" value="Unassembled WGS sequence"/>
</dbReference>
<dbReference type="Pfam" id="PF04916">
    <property type="entry name" value="Phospholip_B"/>
    <property type="match status" value="1"/>
</dbReference>
<evidence type="ECO:0000313" key="12">
    <source>
        <dbReference type="Proteomes" id="UP000030780"/>
    </source>
</evidence>
<name>M7VZI6_ENTHI</name>
<evidence type="ECO:0000256" key="3">
    <source>
        <dbReference type="ARBA" id="ARBA00022525"/>
    </source>
</evidence>
<keyword evidence="10" id="KW-1133">Transmembrane helix</keyword>
<dbReference type="OrthoDB" id="419508at2759"/>
<dbReference type="AlphaFoldDB" id="M7VZI6"/>
<reference evidence="11 12" key="1">
    <citation type="submission" date="2013-01" db="EMBL/GenBank/DDBJ databases">
        <authorList>
            <person name="Inman J."/>
            <person name="Zafar N."/>
            <person name="Lorenzi H."/>
            <person name="Caler E."/>
        </authorList>
    </citation>
    <scope>NUCLEOTIDE SEQUENCE [LARGE SCALE GENOMIC DNA]</scope>
    <source>
        <strain evidence="11 12">HM-3:IMSS</strain>
    </source>
</reference>
<evidence type="ECO:0000256" key="5">
    <source>
        <dbReference type="ARBA" id="ARBA00022801"/>
    </source>
</evidence>
<keyword evidence="10" id="KW-0472">Membrane</keyword>
<dbReference type="PANTHER" id="PTHR12370">
    <property type="entry name" value="PHOSPHOLIPASE B-RELATED"/>
    <property type="match status" value="1"/>
</dbReference>
<comment type="subcellular location">
    <subcellularLocation>
        <location evidence="1">Secreted</location>
    </subcellularLocation>
</comment>
<keyword evidence="4" id="KW-0732">Signal</keyword>
<dbReference type="EC" id="3.1.1.-" evidence="9"/>
<keyword evidence="7 9" id="KW-0443">Lipid metabolism</keyword>
<dbReference type="PANTHER" id="PTHR12370:SF3">
    <property type="entry name" value="PHOSPHOLIPASE B-LIKE 2-RELATED"/>
    <property type="match status" value="1"/>
</dbReference>
<keyword evidence="5 9" id="KW-0378">Hydrolase</keyword>
<dbReference type="InterPro" id="IPR007000">
    <property type="entry name" value="PLipase_B-like"/>
</dbReference>
<dbReference type="GO" id="GO:0009395">
    <property type="term" value="P:phospholipid catabolic process"/>
    <property type="evidence" value="ECO:0007669"/>
    <property type="project" value="TreeGrafter"/>
</dbReference>
<comment type="similarity">
    <text evidence="2 9">Belongs to the phospholipase B-like family.</text>
</comment>
<protein>
    <recommendedName>
        <fullName evidence="9">Phospholipase B-like</fullName>
        <ecNumber evidence="9">3.1.1.-</ecNumber>
    </recommendedName>
</protein>
<accession>M7VZI6</accession>
<keyword evidence="3" id="KW-0964">Secreted</keyword>
<dbReference type="Gene3D" id="3.60.60.30">
    <property type="match status" value="1"/>
</dbReference>
<organism evidence="11 12">
    <name type="scientific">Entamoeba histolytica HM-3:IMSS</name>
    <dbReference type="NCBI Taxonomy" id="885315"/>
    <lineage>
        <taxon>Eukaryota</taxon>
        <taxon>Amoebozoa</taxon>
        <taxon>Evosea</taxon>
        <taxon>Archamoebae</taxon>
        <taxon>Mastigamoebida</taxon>
        <taxon>Entamoebidae</taxon>
        <taxon>Entamoeba</taxon>
    </lineage>
</organism>
<evidence type="ECO:0000256" key="7">
    <source>
        <dbReference type="ARBA" id="ARBA00023098"/>
    </source>
</evidence>
<evidence type="ECO:0000256" key="4">
    <source>
        <dbReference type="ARBA" id="ARBA00022729"/>
    </source>
</evidence>
<feature type="transmembrane region" description="Helical" evidence="10">
    <location>
        <begin position="21"/>
        <end position="38"/>
    </location>
</feature>
<dbReference type="GO" id="GO:0004620">
    <property type="term" value="F:phospholipase activity"/>
    <property type="evidence" value="ECO:0007669"/>
    <property type="project" value="InterPro"/>
</dbReference>
<dbReference type="GO" id="GO:0005576">
    <property type="term" value="C:extracellular region"/>
    <property type="evidence" value="ECO:0007669"/>
    <property type="project" value="UniProtKB-SubCell"/>
</dbReference>